<dbReference type="NCBIfam" id="TIGR03011">
    <property type="entry name" value="sulf_tusB_dsrH"/>
    <property type="match status" value="1"/>
</dbReference>
<dbReference type="Proteomes" id="UP001215231">
    <property type="component" value="Chromosome"/>
</dbReference>
<name>A0ABY7V9R4_9GAMM</name>
<evidence type="ECO:0000313" key="2">
    <source>
        <dbReference type="Proteomes" id="UP001215231"/>
    </source>
</evidence>
<accession>A0ABY7V9R4</accession>
<proteinExistence type="predicted"/>
<dbReference type="EMBL" id="CP059693">
    <property type="protein sequence ID" value="WDE09657.1"/>
    <property type="molecule type" value="Genomic_DNA"/>
</dbReference>
<keyword evidence="2" id="KW-1185">Reference proteome</keyword>
<protein>
    <submittedName>
        <fullName evidence="1">Sulfurtransferase complex subunit TusB</fullName>
    </submittedName>
</protein>
<dbReference type="SUPFAM" id="SSF75169">
    <property type="entry name" value="DsrEFH-like"/>
    <property type="match status" value="1"/>
</dbReference>
<dbReference type="InterPro" id="IPR027396">
    <property type="entry name" value="DsrEFH-like"/>
</dbReference>
<organism evidence="1 2">
    <name type="scientific">Thalassomonas haliotis</name>
    <dbReference type="NCBI Taxonomy" id="485448"/>
    <lineage>
        <taxon>Bacteria</taxon>
        <taxon>Pseudomonadati</taxon>
        <taxon>Pseudomonadota</taxon>
        <taxon>Gammaproteobacteria</taxon>
        <taxon>Alteromonadales</taxon>
        <taxon>Colwelliaceae</taxon>
        <taxon>Thalassomonas</taxon>
    </lineage>
</organism>
<sequence length="97" mass="10779">MSILHLVRSSQFQSTDFSQCIGMLTAGDRLVLLDDACYNLHHPLLVQAQEKVLPEKITVVTSHAQARAVTLPETITGISMTELVHLTFDCDTVVTWQ</sequence>
<dbReference type="InterPro" id="IPR007215">
    <property type="entry name" value="Sulphur_relay_TusB/DsrH"/>
</dbReference>
<gene>
    <name evidence="1" type="primary">dsrH</name>
    <name evidence="1" type="ORF">H3N35_15125</name>
</gene>
<reference evidence="1 2" key="1">
    <citation type="journal article" date="2022" name="Mar. Drugs">
        <title>Bioassay-Guided Fractionation Leads to the Detection of Cholic Acid Generated by the Rare Thalassomonas sp.</title>
        <authorList>
            <person name="Pheiffer F."/>
            <person name="Schneider Y.K."/>
            <person name="Hansen E.H."/>
            <person name="Andersen J.H."/>
            <person name="Isaksson J."/>
            <person name="Busche T."/>
            <person name="R C."/>
            <person name="Kalinowski J."/>
            <person name="Zyl L.V."/>
            <person name="Trindade M."/>
        </authorList>
    </citation>
    <scope>NUCLEOTIDE SEQUENCE [LARGE SCALE GENOMIC DNA]</scope>
    <source>
        <strain evidence="1 2">A5K-61T</strain>
    </source>
</reference>
<dbReference type="RefSeq" id="WP_274049618.1">
    <property type="nucleotide sequence ID" value="NZ_CP059693.1"/>
</dbReference>
<evidence type="ECO:0000313" key="1">
    <source>
        <dbReference type="EMBL" id="WDE09657.1"/>
    </source>
</evidence>
<dbReference type="Pfam" id="PF04077">
    <property type="entry name" value="DsrH"/>
    <property type="match status" value="1"/>
</dbReference>
<dbReference type="Gene3D" id="3.40.1260.10">
    <property type="entry name" value="DsrEFH-like"/>
    <property type="match status" value="1"/>
</dbReference>